<proteinExistence type="predicted"/>
<protein>
    <submittedName>
        <fullName evidence="3">Glycosyl transferases group 1</fullName>
    </submittedName>
</protein>
<feature type="domain" description="Glycosyl transferase family 1" evidence="2">
    <location>
        <begin position="197"/>
        <end position="366"/>
    </location>
</feature>
<gene>
    <name evidence="3" type="ORF">SAMN05421796_10826</name>
</gene>
<dbReference type="AlphaFoldDB" id="A0A1N7NI73"/>
<dbReference type="RefSeq" id="WP_084566652.1">
    <property type="nucleotide sequence ID" value="NZ_FTOJ01000008.1"/>
</dbReference>
<keyword evidence="1 3" id="KW-0808">Transferase</keyword>
<dbReference type="PANTHER" id="PTHR46401">
    <property type="entry name" value="GLYCOSYLTRANSFERASE WBBK-RELATED"/>
    <property type="match status" value="1"/>
</dbReference>
<dbReference type="SUPFAM" id="SSF53756">
    <property type="entry name" value="UDP-Glycosyltransferase/glycogen phosphorylase"/>
    <property type="match status" value="1"/>
</dbReference>
<dbReference type="Pfam" id="PF00534">
    <property type="entry name" value="Glycos_transf_1"/>
    <property type="match status" value="1"/>
</dbReference>
<dbReference type="STRING" id="551459.SAMN05421796_10826"/>
<reference evidence="4" key="1">
    <citation type="submission" date="2017-01" db="EMBL/GenBank/DDBJ databases">
        <authorList>
            <person name="Varghese N."/>
            <person name="Submissions S."/>
        </authorList>
    </citation>
    <scope>NUCLEOTIDE SEQUENCE [LARGE SCALE GENOMIC DNA]</scope>
    <source>
        <strain evidence="4">DSM 21068</strain>
    </source>
</reference>
<dbReference type="OrthoDB" id="9811902at2"/>
<dbReference type="GO" id="GO:0009103">
    <property type="term" value="P:lipopolysaccharide biosynthetic process"/>
    <property type="evidence" value="ECO:0007669"/>
    <property type="project" value="TreeGrafter"/>
</dbReference>
<dbReference type="Gene3D" id="3.40.50.2000">
    <property type="entry name" value="Glycogen Phosphorylase B"/>
    <property type="match status" value="2"/>
</dbReference>
<dbReference type="EMBL" id="FTOJ01000008">
    <property type="protein sequence ID" value="SIS98044.1"/>
    <property type="molecule type" value="Genomic_DNA"/>
</dbReference>
<name>A0A1N7NI73_9FLAO</name>
<organism evidence="3 4">
    <name type="scientific">Chryseobacterium piscicola</name>
    <dbReference type="NCBI Taxonomy" id="551459"/>
    <lineage>
        <taxon>Bacteria</taxon>
        <taxon>Pseudomonadati</taxon>
        <taxon>Bacteroidota</taxon>
        <taxon>Flavobacteriia</taxon>
        <taxon>Flavobacteriales</taxon>
        <taxon>Weeksellaceae</taxon>
        <taxon>Chryseobacterium group</taxon>
        <taxon>Chryseobacterium</taxon>
    </lineage>
</organism>
<dbReference type="GO" id="GO:0016757">
    <property type="term" value="F:glycosyltransferase activity"/>
    <property type="evidence" value="ECO:0007669"/>
    <property type="project" value="InterPro"/>
</dbReference>
<evidence type="ECO:0000313" key="4">
    <source>
        <dbReference type="Proteomes" id="UP000186246"/>
    </source>
</evidence>
<accession>A0A1N7NI73</accession>
<dbReference type="PANTHER" id="PTHR46401:SF2">
    <property type="entry name" value="GLYCOSYLTRANSFERASE WBBK-RELATED"/>
    <property type="match status" value="1"/>
</dbReference>
<evidence type="ECO:0000259" key="2">
    <source>
        <dbReference type="Pfam" id="PF00534"/>
    </source>
</evidence>
<evidence type="ECO:0000256" key="1">
    <source>
        <dbReference type="ARBA" id="ARBA00022679"/>
    </source>
</evidence>
<evidence type="ECO:0000313" key="3">
    <source>
        <dbReference type="EMBL" id="SIS98044.1"/>
    </source>
</evidence>
<dbReference type="CDD" id="cd03794">
    <property type="entry name" value="GT4_WbuB-like"/>
    <property type="match status" value="1"/>
</dbReference>
<sequence length="388" mass="44567">MSHLSQSSMYSDMVNVFRENGHQVFPIAPINEVGKKTSFISKENEIEVLRVKTLDVFSKNKFKKGFANLLLSHQFKNSYNKFWKDKKIDLIVVATPSVMFADFVAFLKKKHKAKTLLMQKDIFPQNAVDLGYMKKNGITYNFFKKHELKLLKTADFIGCTSPGNIEYLLQNNDFLIKENMRLLYNSTKLLEFSQDDNIKIKYNLQDKYVVVFGGNMGKPQQLENVLLLAKKCEIFIDVVFLIIGSGTEVDALKVDASQQGLKNINFVEKVPRKEYFQLLSNCNVGLISLHKNFTVPNTPMKLNDYLNAGIPVLASIDRSNDLGFLLEKNQMGEFAYADTPEDLFDAFKKLYQDKERRKKLGQNGKEFCKENLSAYKSYQTIIKLVENV</sequence>
<dbReference type="Proteomes" id="UP000186246">
    <property type="component" value="Unassembled WGS sequence"/>
</dbReference>
<dbReference type="InterPro" id="IPR001296">
    <property type="entry name" value="Glyco_trans_1"/>
</dbReference>